<gene>
    <name evidence="1" type="ordered locus">Cpin_5152</name>
</gene>
<dbReference type="Proteomes" id="UP000002215">
    <property type="component" value="Chromosome"/>
</dbReference>
<dbReference type="AlphaFoldDB" id="A0A979GXI8"/>
<name>A0A979GXI8_CHIPD</name>
<reference evidence="2" key="1">
    <citation type="submission" date="2009-08" db="EMBL/GenBank/DDBJ databases">
        <title>The complete genome of Chitinophaga pinensis DSM 2588.</title>
        <authorList>
            <consortium name="US DOE Joint Genome Institute (JGI-PGF)"/>
            <person name="Lucas S."/>
            <person name="Copeland A."/>
            <person name="Lapidus A."/>
            <person name="Glavina del Rio T."/>
            <person name="Dalin E."/>
            <person name="Tice H."/>
            <person name="Bruce D."/>
            <person name="Goodwin L."/>
            <person name="Pitluck S."/>
            <person name="Kyrpides N."/>
            <person name="Mavromatis K."/>
            <person name="Ivanova N."/>
            <person name="Mikhailova N."/>
            <person name="Sims D."/>
            <person name="Meinche L."/>
            <person name="Brettin T."/>
            <person name="Detter J.C."/>
            <person name="Han C."/>
            <person name="Larimer F."/>
            <person name="Land M."/>
            <person name="Hauser L."/>
            <person name="Markowitz V."/>
            <person name="Cheng J.-F."/>
            <person name="Hugenholtz P."/>
            <person name="Woyke T."/>
            <person name="Wu D."/>
            <person name="Spring S."/>
            <person name="Klenk H.-P."/>
            <person name="Eisen J.A."/>
        </authorList>
    </citation>
    <scope>NUCLEOTIDE SEQUENCE [LARGE SCALE GENOMIC DNA]</scope>
    <source>
        <strain evidence="2">ATCC 43595 / DSM 2588 / LMG 13176 / NBRC 15968 / NCIMB 11800 / UQM 2034</strain>
    </source>
</reference>
<evidence type="ECO:0000313" key="2">
    <source>
        <dbReference type="Proteomes" id="UP000002215"/>
    </source>
</evidence>
<dbReference type="OrthoDB" id="9807829at2"/>
<accession>A0A979GXI8</accession>
<dbReference type="KEGG" id="cpi:Cpin_5152"/>
<organism evidence="1 2">
    <name type="scientific">Chitinophaga pinensis (strain ATCC 43595 / DSM 2588 / LMG 13176 / NBRC 15968 / NCIMB 11800 / UQM 2034)</name>
    <dbReference type="NCBI Taxonomy" id="485918"/>
    <lineage>
        <taxon>Bacteria</taxon>
        <taxon>Pseudomonadati</taxon>
        <taxon>Bacteroidota</taxon>
        <taxon>Chitinophagia</taxon>
        <taxon>Chitinophagales</taxon>
        <taxon>Chitinophagaceae</taxon>
        <taxon>Chitinophaga</taxon>
    </lineage>
</organism>
<protein>
    <recommendedName>
        <fullName evidence="3">Pseudouridylate synthase</fullName>
    </recommendedName>
</protein>
<dbReference type="EMBL" id="CP001699">
    <property type="protein sequence ID" value="ACU62584.1"/>
    <property type="molecule type" value="Genomic_DNA"/>
</dbReference>
<sequence>MNTTAVAGDYARSIVATEPSVPEAATAFCRFDDQERALAMADGLVFHLDDTIHPLCKMAAAALQEHLQQQNEWTHNFGLNNAGNGAVIGKMFGVLVVRNKHGAVGYLSAFSGKLANGNHHNKFVDPVFDGMKEGGFLNAGMSRLTAINSEIAALMVTDATGNQSEITRLKELRKTHSIALQRRIFEEYNFRNKAGRFKNLVDIFTTQGYKQPPAGAGECAGPKLLQYAFYHQLEPLALAEFWWGLSPKSATWKHGEFYQPCKEKCAPILAHMLSEK</sequence>
<proteinExistence type="predicted"/>
<reference evidence="1 2" key="2">
    <citation type="journal article" date="2010" name="Stand. Genomic Sci.">
        <title>Complete genome sequence of Chitinophaga pinensis type strain (UQM 2034).</title>
        <authorList>
            <person name="Glavina Del Rio T."/>
            <person name="Abt B."/>
            <person name="Spring S."/>
            <person name="Lapidus A."/>
            <person name="Nolan M."/>
            <person name="Tice H."/>
            <person name="Copeland A."/>
            <person name="Cheng J.F."/>
            <person name="Chen F."/>
            <person name="Bruce D."/>
            <person name="Goodwin L."/>
            <person name="Pitluck S."/>
            <person name="Ivanova N."/>
            <person name="Mavromatis K."/>
            <person name="Mikhailova N."/>
            <person name="Pati A."/>
            <person name="Chen A."/>
            <person name="Palaniappan K."/>
            <person name="Land M."/>
            <person name="Hauser L."/>
            <person name="Chang Y.J."/>
            <person name="Jeffries C.D."/>
            <person name="Chain P."/>
            <person name="Saunders E."/>
            <person name="Detter J.C."/>
            <person name="Brettin T."/>
            <person name="Rohde M."/>
            <person name="Goker M."/>
            <person name="Bristow J."/>
            <person name="Eisen J.A."/>
            <person name="Markowitz V."/>
            <person name="Hugenholtz P."/>
            <person name="Kyrpides N.C."/>
            <person name="Klenk H.P."/>
            <person name="Lucas S."/>
        </authorList>
    </citation>
    <scope>NUCLEOTIDE SEQUENCE [LARGE SCALE GENOMIC DNA]</scope>
    <source>
        <strain evidence="2">ATCC 43595 / DSM 2588 / LMG 13176 / NBRC 15968 / NCIMB 11800 / UQM 2034</strain>
    </source>
</reference>
<evidence type="ECO:0008006" key="3">
    <source>
        <dbReference type="Google" id="ProtNLM"/>
    </source>
</evidence>
<evidence type="ECO:0000313" key="1">
    <source>
        <dbReference type="EMBL" id="ACU62584.1"/>
    </source>
</evidence>
<dbReference type="RefSeq" id="WP_012792752.1">
    <property type="nucleotide sequence ID" value="NC_013132.1"/>
</dbReference>